<keyword evidence="14" id="KW-0732">Signal</keyword>
<gene>
    <name evidence="17" type="ORF">CJD38_13545</name>
</gene>
<dbReference type="PANTHER" id="PTHR32552:SF81">
    <property type="entry name" value="TONB-DEPENDENT OUTER MEMBRANE RECEPTOR"/>
    <property type="match status" value="1"/>
</dbReference>
<proteinExistence type="inferred from homology"/>
<evidence type="ECO:0008006" key="19">
    <source>
        <dbReference type="Google" id="ProtNLM"/>
    </source>
</evidence>
<feature type="compositionally biased region" description="Low complexity" evidence="13">
    <location>
        <begin position="94"/>
        <end position="104"/>
    </location>
</feature>
<keyword evidence="3 11" id="KW-1134">Transmembrane beta strand</keyword>
<feature type="domain" description="TonB-dependent receptor-like beta-barrel" evidence="15">
    <location>
        <begin position="426"/>
        <end position="883"/>
    </location>
</feature>
<organism evidence="17 18">
    <name type="scientific">Stenotrophobium rhamnosiphilum</name>
    <dbReference type="NCBI Taxonomy" id="2029166"/>
    <lineage>
        <taxon>Bacteria</taxon>
        <taxon>Pseudomonadati</taxon>
        <taxon>Pseudomonadota</taxon>
        <taxon>Gammaproteobacteria</taxon>
        <taxon>Nevskiales</taxon>
        <taxon>Nevskiaceae</taxon>
        <taxon>Stenotrophobium</taxon>
    </lineage>
</organism>
<evidence type="ECO:0000256" key="13">
    <source>
        <dbReference type="SAM" id="MobiDB-lite"/>
    </source>
</evidence>
<evidence type="ECO:0000256" key="3">
    <source>
        <dbReference type="ARBA" id="ARBA00022452"/>
    </source>
</evidence>
<evidence type="ECO:0000259" key="16">
    <source>
        <dbReference type="Pfam" id="PF07715"/>
    </source>
</evidence>
<dbReference type="Proteomes" id="UP000244248">
    <property type="component" value="Unassembled WGS sequence"/>
</dbReference>
<keyword evidence="18" id="KW-1185">Reference proteome</keyword>
<dbReference type="GO" id="GO:0006826">
    <property type="term" value="P:iron ion transport"/>
    <property type="evidence" value="ECO:0007669"/>
    <property type="project" value="UniProtKB-KW"/>
</dbReference>
<feature type="signal peptide" evidence="14">
    <location>
        <begin position="1"/>
        <end position="25"/>
    </location>
</feature>
<feature type="region of interest" description="Disordered" evidence="13">
    <location>
        <begin position="38"/>
        <end position="106"/>
    </location>
</feature>
<evidence type="ECO:0000313" key="18">
    <source>
        <dbReference type="Proteomes" id="UP000244248"/>
    </source>
</evidence>
<evidence type="ECO:0000313" key="17">
    <source>
        <dbReference type="EMBL" id="PTU30529.1"/>
    </source>
</evidence>
<dbReference type="Pfam" id="PF00593">
    <property type="entry name" value="TonB_dep_Rec_b-barrel"/>
    <property type="match status" value="1"/>
</dbReference>
<keyword evidence="10 11" id="KW-0998">Cell outer membrane</keyword>
<dbReference type="AlphaFoldDB" id="A0A2T5MD73"/>
<dbReference type="Pfam" id="PF07715">
    <property type="entry name" value="Plug"/>
    <property type="match status" value="1"/>
</dbReference>
<reference evidence="17 18" key="1">
    <citation type="submission" date="2018-04" db="EMBL/GenBank/DDBJ databases">
        <title>Novel species isolated from glacier.</title>
        <authorList>
            <person name="Liu Q."/>
            <person name="Xin Y.-H."/>
        </authorList>
    </citation>
    <scope>NUCLEOTIDE SEQUENCE [LARGE SCALE GENOMIC DNA]</scope>
    <source>
        <strain evidence="17 18">GT1R17</strain>
    </source>
</reference>
<evidence type="ECO:0000256" key="4">
    <source>
        <dbReference type="ARBA" id="ARBA00022496"/>
    </source>
</evidence>
<feature type="region of interest" description="Disordered" evidence="13">
    <location>
        <begin position="121"/>
        <end position="155"/>
    </location>
</feature>
<keyword evidence="2 11" id="KW-0813">Transport</keyword>
<keyword evidence="9 11" id="KW-0472">Membrane</keyword>
<dbReference type="Gene3D" id="2.40.170.20">
    <property type="entry name" value="TonB-dependent receptor, beta-barrel domain"/>
    <property type="match status" value="1"/>
</dbReference>
<keyword evidence="7" id="KW-0406">Ion transport</keyword>
<comment type="similarity">
    <text evidence="11 12">Belongs to the TonB-dependent receptor family.</text>
</comment>
<evidence type="ECO:0000256" key="11">
    <source>
        <dbReference type="PROSITE-ProRule" id="PRU01360"/>
    </source>
</evidence>
<accession>A0A2T5MD73</accession>
<comment type="subcellular location">
    <subcellularLocation>
        <location evidence="1 11">Cell outer membrane</location>
        <topology evidence="1 11">Multi-pass membrane protein</topology>
    </subcellularLocation>
</comment>
<evidence type="ECO:0000256" key="12">
    <source>
        <dbReference type="RuleBase" id="RU003357"/>
    </source>
</evidence>
<feature type="compositionally biased region" description="Low complexity" evidence="13">
    <location>
        <begin position="121"/>
        <end position="144"/>
    </location>
</feature>
<evidence type="ECO:0000256" key="7">
    <source>
        <dbReference type="ARBA" id="ARBA00023065"/>
    </source>
</evidence>
<dbReference type="GO" id="GO:0009279">
    <property type="term" value="C:cell outer membrane"/>
    <property type="evidence" value="ECO:0007669"/>
    <property type="project" value="UniProtKB-SubCell"/>
</dbReference>
<dbReference type="InterPro" id="IPR000531">
    <property type="entry name" value="Beta-barrel_TonB"/>
</dbReference>
<evidence type="ECO:0000256" key="10">
    <source>
        <dbReference type="ARBA" id="ARBA00023237"/>
    </source>
</evidence>
<dbReference type="InterPro" id="IPR036942">
    <property type="entry name" value="Beta-barrel_TonB_sf"/>
</dbReference>
<dbReference type="InterPro" id="IPR039426">
    <property type="entry name" value="TonB-dep_rcpt-like"/>
</dbReference>
<name>A0A2T5MD73_9GAMM</name>
<evidence type="ECO:0000256" key="1">
    <source>
        <dbReference type="ARBA" id="ARBA00004571"/>
    </source>
</evidence>
<keyword evidence="5 11" id="KW-0812">Transmembrane</keyword>
<dbReference type="PANTHER" id="PTHR32552">
    <property type="entry name" value="FERRICHROME IRON RECEPTOR-RELATED"/>
    <property type="match status" value="1"/>
</dbReference>
<feature type="chain" id="PRO_5015618387" description="TonB-dependent receptor" evidence="14">
    <location>
        <begin position="26"/>
        <end position="929"/>
    </location>
</feature>
<dbReference type="OrthoDB" id="127311at2"/>
<evidence type="ECO:0000256" key="8">
    <source>
        <dbReference type="ARBA" id="ARBA00023077"/>
    </source>
</evidence>
<evidence type="ECO:0000256" key="6">
    <source>
        <dbReference type="ARBA" id="ARBA00023004"/>
    </source>
</evidence>
<comment type="caution">
    <text evidence="17">The sequence shown here is derived from an EMBL/GenBank/DDBJ whole genome shotgun (WGS) entry which is preliminary data.</text>
</comment>
<feature type="domain" description="TonB-dependent receptor plug" evidence="16">
    <location>
        <begin position="189"/>
        <end position="295"/>
    </location>
</feature>
<dbReference type="RefSeq" id="WP_107940901.1">
    <property type="nucleotide sequence ID" value="NZ_QANS01000005.1"/>
</dbReference>
<feature type="compositionally biased region" description="Low complexity" evidence="13">
    <location>
        <begin position="38"/>
        <end position="84"/>
    </location>
</feature>
<evidence type="ECO:0000259" key="15">
    <source>
        <dbReference type="Pfam" id="PF00593"/>
    </source>
</evidence>
<sequence length="929" mass="98510">MSIATHVRALLVPGCLSLITAISTASAIAQEAQSATTEPAAESAIAPSAENSAATPAPEAVAAEPAAAETTAAPDSAAVAETTAVPANAEQVPAATTAETTATAKPVDDPLAGIEELSAQPAATDAAATDATAAAPAASGDASQTSELLPTIPVNHQEEKKVVKVEKEEAAPQNIDEIVVTAQKREERLQKVPIAVTVVNSEQMSRQNISQISNLSRAVPAVEASGEDGNPDTRISIRGISTNSFSVTAEQAVSYVADGVVLGKAPSVSLFDIAQIEVLRGPQGTLFGKNASAGVISVTTNKPDPSKFEAFGRAELGAKYDTRVVHGMVNIPITDDSAFRISVGQSYQSGLIHNAVRGNDSVLKIDGGRARFLWEPTPDLTINIIGDYEKQHVNEQLYILFNRYVKSDTGEPTAIPGCNGTIPSMSNRISCNNNPTVNDATTYGASAQIDWQIGDYTLTSITSARRYKQDGFIDVDGLPGNYYDNGNKFDNSVYTQEVRLASPVGEDLEYVVGGFWSKSHVPNFLTQVIGADALTSIIDGTIPVSLCGTLGICANGLVALNNPNQYIADLKSYAVFGQATYRVLDDLKLIAGARWTRDDVQMTSTSYLGVVTSLLPLGSPLMPLNEPLAGQSKVNNISWKLGLQYDISKSSMAYLTASHGYKGPQVVFNPPGIIPTLDGLEVKLPAPASISIVKPEYPMDYEAGIKSTFFGGIIATNINVFHTTIKDFQSSVFTAAGQTPNNISQVVTKGIELDMFGFLAKGLVVNSGILYNKVTFPAGYMTTCTQVGPECPDTDAETLQDIGGKQMTYAPRFKFLLAPEYEFGVSDRVSMFVGADVVYRTSISFVPSDDSRATTPDRAILGGRIGVRGADRNWEIAIFGRNLTNKPNSPFLFAPYLLGTLSSPGIDTSGQALSTESFRFIGMSLEARF</sequence>
<dbReference type="EMBL" id="QANS01000005">
    <property type="protein sequence ID" value="PTU30529.1"/>
    <property type="molecule type" value="Genomic_DNA"/>
</dbReference>
<dbReference type="SUPFAM" id="SSF56935">
    <property type="entry name" value="Porins"/>
    <property type="match status" value="1"/>
</dbReference>
<evidence type="ECO:0000256" key="9">
    <source>
        <dbReference type="ARBA" id="ARBA00023136"/>
    </source>
</evidence>
<dbReference type="PROSITE" id="PS52016">
    <property type="entry name" value="TONB_DEPENDENT_REC_3"/>
    <property type="match status" value="1"/>
</dbReference>
<evidence type="ECO:0000256" key="5">
    <source>
        <dbReference type="ARBA" id="ARBA00022692"/>
    </source>
</evidence>
<keyword evidence="4" id="KW-0410">Iron transport</keyword>
<keyword evidence="6" id="KW-0408">Iron</keyword>
<evidence type="ECO:0000256" key="14">
    <source>
        <dbReference type="SAM" id="SignalP"/>
    </source>
</evidence>
<evidence type="ECO:0000256" key="2">
    <source>
        <dbReference type="ARBA" id="ARBA00022448"/>
    </source>
</evidence>
<protein>
    <recommendedName>
        <fullName evidence="19">TonB-dependent receptor</fullName>
    </recommendedName>
</protein>
<dbReference type="InterPro" id="IPR012910">
    <property type="entry name" value="Plug_dom"/>
</dbReference>
<keyword evidence="8 12" id="KW-0798">TonB box</keyword>